<dbReference type="AlphaFoldDB" id="A0A9P1IIT4"/>
<comment type="caution">
    <text evidence="4">The sequence shown here is derived from an EMBL/GenBank/DDBJ whole genome shotgun (WGS) entry which is preliminary data.</text>
</comment>
<dbReference type="EMBL" id="CANHGI010000003">
    <property type="protein sequence ID" value="CAI5446234.1"/>
    <property type="molecule type" value="Genomic_DNA"/>
</dbReference>
<dbReference type="Pfam" id="PF22766">
    <property type="entry name" value="ZW10_C2"/>
    <property type="match status" value="1"/>
</dbReference>
<gene>
    <name evidence="4" type="ORF">CAMP_LOCUS8871</name>
</gene>
<sequence length="776" mass="88686">MMTIDNCSHVEKSLREGIVFASRNISDKYGKMRMDLNVPTAARQIFNQLESLEDNAKVSQSDFNKIIEENQKENPSQIENIKKQMECCSELLELVEIMRKIEGKLIVLRSNSSKKSDWGNSIIECKNHLREIEDLTKVMKCGDLNVEEAVKHFGAEFAHLNYQCRYFLSADYDNYFKLPKISTRGKQDKSSLIMSIKKSSNPLDTENINQCLTAMNMIGQLSERLQTWKVLIVDVFCDTIANSRNGQNVYQLDKVFPNVSTFKLLTRIKSTPIAETMDTNGVLDTMERFFSDLAEVLDGYELYDATGKCFISTIGNYCEDDLMQLVLKDIISVAAPLSEFEQDEKLFLQVLERGEKFVEHMKSLKFFSQSAKLLDISSFENSTILVNRRCFAIVKKAQEIIEETYEKVESVGGSGEMIQDEDTLSKLYSNIQKLQKTDNYLENILKAGGDGAFPPIFVMQKCCVSASAVKFVNLLKNTIKAAFDTEDEIAQSRISLTAQNIVRLYIIQSSRKHANQIQSIPSVAALFYNNCYFIAHSIMTLSFEFNNDKKKKQKQLLEPLLIDSIGRLRDVAAESLENTLLRCRRDLSLFLDDPNIFEHLPKGYKTPQNTFSFTDNQFVSNKNEPKLVQSLAACLLHIRSMSNSWREIMPEVVYCKSIGSLVNFLLESLVKHVISKSDIRENDANAMTDIFKHVIDAVDAIMTLRGRSQTTDFCSEQYFRLHEIIFVLANRMQDIEMRWFNGKGPMAEHLNEKEVVGLIKSLFADSQQRKDLISRL</sequence>
<evidence type="ECO:0000259" key="1">
    <source>
        <dbReference type="Pfam" id="PF20665"/>
    </source>
</evidence>
<dbReference type="Gene3D" id="1.10.357.150">
    <property type="match status" value="1"/>
</dbReference>
<evidence type="ECO:0000313" key="4">
    <source>
        <dbReference type="EMBL" id="CAI5446234.1"/>
    </source>
</evidence>
<dbReference type="PANTHER" id="PTHR12205">
    <property type="entry name" value="CENTROMERE/KINETOCHORE PROTEIN ZW10"/>
    <property type="match status" value="1"/>
</dbReference>
<dbReference type="InterPro" id="IPR048343">
    <property type="entry name" value="ZW10_C"/>
</dbReference>
<dbReference type="Pfam" id="PF20665">
    <property type="entry name" value="Zw10_middle"/>
    <property type="match status" value="1"/>
</dbReference>
<dbReference type="Proteomes" id="UP001152747">
    <property type="component" value="Unassembled WGS sequence"/>
</dbReference>
<evidence type="ECO:0000313" key="5">
    <source>
        <dbReference type="Proteomes" id="UP001152747"/>
    </source>
</evidence>
<reference evidence="4" key="1">
    <citation type="submission" date="2022-11" db="EMBL/GenBank/DDBJ databases">
        <authorList>
            <person name="Kikuchi T."/>
        </authorList>
    </citation>
    <scope>NUCLEOTIDE SEQUENCE</scope>
    <source>
        <strain evidence="4">PS1010</strain>
    </source>
</reference>
<dbReference type="GO" id="GO:0006888">
    <property type="term" value="P:endoplasmic reticulum to Golgi vesicle-mediated transport"/>
    <property type="evidence" value="ECO:0007669"/>
    <property type="project" value="TreeGrafter"/>
</dbReference>
<protein>
    <submittedName>
        <fullName evidence="4">Uncharacterized protein</fullName>
    </submittedName>
</protein>
<feature type="domain" description="Centromere/kinetochore protein zw10 C-terminal" evidence="2">
    <location>
        <begin position="457"/>
        <end position="588"/>
    </location>
</feature>
<name>A0A9P1IIT4_9PELO</name>
<evidence type="ECO:0000259" key="2">
    <source>
        <dbReference type="Pfam" id="PF20666"/>
    </source>
</evidence>
<feature type="domain" description="Centromere/kinetochore protein zw10 middle" evidence="1">
    <location>
        <begin position="168"/>
        <end position="401"/>
    </location>
</feature>
<dbReference type="GO" id="GO:0007094">
    <property type="term" value="P:mitotic spindle assembly checkpoint signaling"/>
    <property type="evidence" value="ECO:0007669"/>
    <property type="project" value="TreeGrafter"/>
</dbReference>
<dbReference type="OrthoDB" id="534815at2759"/>
<feature type="domain" description="ZW10 C-terminal helical" evidence="3">
    <location>
        <begin position="630"/>
        <end position="776"/>
    </location>
</feature>
<dbReference type="InterPro" id="IPR055148">
    <property type="entry name" value="ZW10_C_2"/>
</dbReference>
<proteinExistence type="predicted"/>
<evidence type="ECO:0000259" key="3">
    <source>
        <dbReference type="Pfam" id="PF22766"/>
    </source>
</evidence>
<accession>A0A9P1IIT4</accession>
<dbReference type="InterPro" id="IPR046362">
    <property type="entry name" value="Zw10/DSL1_C_sf"/>
</dbReference>
<dbReference type="InterPro" id="IPR048344">
    <property type="entry name" value="Zw10_middle"/>
</dbReference>
<dbReference type="PANTHER" id="PTHR12205:SF0">
    <property type="entry name" value="CENTROMERE_KINETOCHORE PROTEIN ZW10 HOMOLOG"/>
    <property type="match status" value="1"/>
</dbReference>
<organism evidence="4 5">
    <name type="scientific">Caenorhabditis angaria</name>
    <dbReference type="NCBI Taxonomy" id="860376"/>
    <lineage>
        <taxon>Eukaryota</taxon>
        <taxon>Metazoa</taxon>
        <taxon>Ecdysozoa</taxon>
        <taxon>Nematoda</taxon>
        <taxon>Chromadorea</taxon>
        <taxon>Rhabditida</taxon>
        <taxon>Rhabditina</taxon>
        <taxon>Rhabditomorpha</taxon>
        <taxon>Rhabditoidea</taxon>
        <taxon>Rhabditidae</taxon>
        <taxon>Peloderinae</taxon>
        <taxon>Caenorhabditis</taxon>
    </lineage>
</organism>
<dbReference type="GO" id="GO:1990423">
    <property type="term" value="C:RZZ complex"/>
    <property type="evidence" value="ECO:0007669"/>
    <property type="project" value="TreeGrafter"/>
</dbReference>
<keyword evidence="5" id="KW-1185">Reference proteome</keyword>
<dbReference type="GO" id="GO:0005737">
    <property type="term" value="C:cytoplasm"/>
    <property type="evidence" value="ECO:0007669"/>
    <property type="project" value="GOC"/>
</dbReference>
<dbReference type="Pfam" id="PF20666">
    <property type="entry name" value="ZW10_C"/>
    <property type="match status" value="1"/>
</dbReference>